<dbReference type="EMBL" id="JAHZST010000003">
    <property type="protein sequence ID" value="MBW8183109.1"/>
    <property type="molecule type" value="Genomic_DNA"/>
</dbReference>
<protein>
    <recommendedName>
        <fullName evidence="3">DUF3352 domain-containing protein</fullName>
    </recommendedName>
</protein>
<accession>A0ABS7E0G8</accession>
<evidence type="ECO:0000313" key="2">
    <source>
        <dbReference type="Proteomes" id="UP001195963"/>
    </source>
</evidence>
<reference evidence="1 2" key="1">
    <citation type="submission" date="2021-07" db="EMBL/GenBank/DDBJ databases">
        <title>Shewanella sp. nov, isolated from SCS.</title>
        <authorList>
            <person name="Cao W.R."/>
        </authorList>
    </citation>
    <scope>NUCLEOTIDE SEQUENCE [LARGE SCALE GENOMIC DNA]</scope>
    <source>
        <strain evidence="1 2">NR704-98</strain>
    </source>
</reference>
<evidence type="ECO:0000313" key="1">
    <source>
        <dbReference type="EMBL" id="MBW8183109.1"/>
    </source>
</evidence>
<comment type="caution">
    <text evidence="1">The sequence shown here is derived from an EMBL/GenBank/DDBJ whole genome shotgun (WGS) entry which is preliminary data.</text>
</comment>
<evidence type="ECO:0008006" key="3">
    <source>
        <dbReference type="Google" id="ProtNLM"/>
    </source>
</evidence>
<name>A0ABS7E0G8_9GAMM</name>
<sequence>MKKVLIAAAVVAAGAAGYWVSQDRGASGEADLILASVPSDTPLFSAQLTPFPIKSYINSVSQNYQAYGDDMFAELEESEDTRAKFMLSLTQTYMESLESGEKFVSTFGLPEKMRSYFYTLGLLPVIKLEVEDPKAIWAVLDKAEKESGLTHEKKTVKGVEYRSYSMTDVGETETIDLLFAIADGILTVTFDSSFSQPETLETALALAPVANSLADSGILDDIMKTHGFSGDGIGYLNHQEIVRAITTKDGNQLARQLTAFAEQEGEDPFAIVRSNECHTELSSIAANWPRTVFGVNNLSISDTKSHMELETIVESKNQLVLDALSSMRGFIPDYVSQSNSSVFSMGLGIDLNELVPSLTAIWDDMLTPQYQCQVLQEMQGEMAGQSPAMLGMFTGMANGVKGIAASVIDYKFSDDQDNPALESVDAIISLSADNPSMLFNMVKPFAPELADIELKDNGEAIDLSYLLPLPSEFGVKPKMAVKGSHLVIFSGEAGEAKAEELAAETLKSNGLYTATVDYGKMLTPLVTLAELSGEPMPEELAMMKDYNMQLKMVLDINQQGIVFDSVVDNKTTPAGQ</sequence>
<dbReference type="Proteomes" id="UP001195963">
    <property type="component" value="Unassembled WGS sequence"/>
</dbReference>
<organism evidence="1 2">
    <name type="scientific">Shewanella nanhaiensis</name>
    <dbReference type="NCBI Taxonomy" id="2864872"/>
    <lineage>
        <taxon>Bacteria</taxon>
        <taxon>Pseudomonadati</taxon>
        <taxon>Pseudomonadota</taxon>
        <taxon>Gammaproteobacteria</taxon>
        <taxon>Alteromonadales</taxon>
        <taxon>Shewanellaceae</taxon>
        <taxon>Shewanella</taxon>
    </lineage>
</organism>
<gene>
    <name evidence="1" type="ORF">K0625_05485</name>
</gene>
<dbReference type="RefSeq" id="WP_220108753.1">
    <property type="nucleotide sequence ID" value="NZ_JAHZST010000003.1"/>
</dbReference>
<proteinExistence type="predicted"/>
<keyword evidence="2" id="KW-1185">Reference proteome</keyword>